<dbReference type="InterPro" id="IPR002885">
    <property type="entry name" value="PPR_rpt"/>
</dbReference>
<evidence type="ECO:0000313" key="4">
    <source>
        <dbReference type="Proteomes" id="UP000017836"/>
    </source>
</evidence>
<evidence type="ECO:0000256" key="2">
    <source>
        <dbReference type="PROSITE-ProRule" id="PRU00708"/>
    </source>
</evidence>
<reference evidence="4" key="1">
    <citation type="journal article" date="2013" name="Science">
        <title>The Amborella genome and the evolution of flowering plants.</title>
        <authorList>
            <consortium name="Amborella Genome Project"/>
        </authorList>
    </citation>
    <scope>NUCLEOTIDE SEQUENCE [LARGE SCALE GENOMIC DNA]</scope>
</reference>
<dbReference type="STRING" id="13333.W1PQJ0"/>
<dbReference type="GO" id="GO:0003723">
    <property type="term" value="F:RNA binding"/>
    <property type="evidence" value="ECO:0007669"/>
    <property type="project" value="InterPro"/>
</dbReference>
<evidence type="ECO:0000313" key="3">
    <source>
        <dbReference type="EMBL" id="ERN09485.1"/>
    </source>
</evidence>
<dbReference type="FunFam" id="1.25.40.10:FF:000073">
    <property type="entry name" value="Pentatricopeptide repeat-containing protein chloroplastic"/>
    <property type="match status" value="1"/>
</dbReference>
<feature type="repeat" description="PPR" evidence="2">
    <location>
        <begin position="168"/>
        <end position="202"/>
    </location>
</feature>
<dbReference type="PANTHER" id="PTHR24015">
    <property type="entry name" value="OS07G0578800 PROTEIN-RELATED"/>
    <property type="match status" value="1"/>
</dbReference>
<dbReference type="Pfam" id="PF01535">
    <property type="entry name" value="PPR"/>
    <property type="match status" value="1"/>
</dbReference>
<dbReference type="Proteomes" id="UP000017836">
    <property type="component" value="Unassembled WGS sequence"/>
</dbReference>
<dbReference type="OMA" id="METHMAP"/>
<keyword evidence="1" id="KW-0677">Repeat</keyword>
<accession>W1PQJ0</accession>
<evidence type="ECO:0008006" key="5">
    <source>
        <dbReference type="Google" id="ProtNLM"/>
    </source>
</evidence>
<keyword evidence="4" id="KW-1185">Reference proteome</keyword>
<dbReference type="Gramene" id="ERN09485">
    <property type="protein sequence ID" value="ERN09485"/>
    <property type="gene ID" value="AMTR_s00029p00110030"/>
</dbReference>
<gene>
    <name evidence="3" type="ORF">AMTR_s00029p00110030</name>
</gene>
<dbReference type="InterPro" id="IPR011990">
    <property type="entry name" value="TPR-like_helical_dom_sf"/>
</dbReference>
<evidence type="ECO:0000256" key="1">
    <source>
        <dbReference type="ARBA" id="ARBA00022737"/>
    </source>
</evidence>
<sequence>MVAGWSHQCLFLIKRCTTIKQVHQIHSLMITTGLSHCNFAMSKIIHFCAVSDPKNLEYALSLFNQVTNPTNFIWNTMIRGFSISQNPQKAILIFTKMLQKSLSPDKHTFPFVLRACVNSKQGNVIYTHVLKNGLVHDTFVCNSLIAMYSKCDALDCAYRVFDETPQRDVVTWTALIDGYVRANRATMGLDLFAKMRLVGIEPDEITMVSVLCAIGLVGALRLGRCVHAHFIEPKKVIYDSILGCALLDMYAKCQDIDSARKIIDRYMETHMAPTVDSNENYSSGNALFGNTELVGMHPLCQIASN</sequence>
<dbReference type="EMBL" id="KI392980">
    <property type="protein sequence ID" value="ERN09485.1"/>
    <property type="molecule type" value="Genomic_DNA"/>
</dbReference>
<name>W1PQJ0_AMBTC</name>
<dbReference type="NCBIfam" id="TIGR00756">
    <property type="entry name" value="PPR"/>
    <property type="match status" value="2"/>
</dbReference>
<dbReference type="AlphaFoldDB" id="W1PQJ0"/>
<proteinExistence type="predicted"/>
<dbReference type="FunFam" id="1.25.40.10:FF:001394">
    <property type="entry name" value="Pentatricopeptide repeat-containing protein At3g28660"/>
    <property type="match status" value="1"/>
</dbReference>
<protein>
    <recommendedName>
        <fullName evidence="5">Pentacotripeptide-repeat region of PRORP domain-containing protein</fullName>
    </recommendedName>
</protein>
<feature type="repeat" description="PPR" evidence="2">
    <location>
        <begin position="70"/>
        <end position="104"/>
    </location>
</feature>
<dbReference type="PROSITE" id="PS51375">
    <property type="entry name" value="PPR"/>
    <property type="match status" value="2"/>
</dbReference>
<dbReference type="InterPro" id="IPR046960">
    <property type="entry name" value="PPR_At4g14850-like_plant"/>
</dbReference>
<dbReference type="Pfam" id="PF13041">
    <property type="entry name" value="PPR_2"/>
    <property type="match status" value="2"/>
</dbReference>
<organism evidence="3 4">
    <name type="scientific">Amborella trichopoda</name>
    <dbReference type="NCBI Taxonomy" id="13333"/>
    <lineage>
        <taxon>Eukaryota</taxon>
        <taxon>Viridiplantae</taxon>
        <taxon>Streptophyta</taxon>
        <taxon>Embryophyta</taxon>
        <taxon>Tracheophyta</taxon>
        <taxon>Spermatophyta</taxon>
        <taxon>Magnoliopsida</taxon>
        <taxon>Amborellales</taxon>
        <taxon>Amborellaceae</taxon>
        <taxon>Amborella</taxon>
    </lineage>
</organism>
<dbReference type="PANTHER" id="PTHR24015:SF1693">
    <property type="entry name" value="DYW DOMAIN-CONTAINING PROTEIN"/>
    <property type="match status" value="1"/>
</dbReference>
<dbReference type="HOGENOM" id="CLU_002706_0_3_1"/>
<dbReference type="Gene3D" id="1.25.40.10">
    <property type="entry name" value="Tetratricopeptide repeat domain"/>
    <property type="match status" value="2"/>
</dbReference>
<dbReference type="GO" id="GO:0009451">
    <property type="term" value="P:RNA modification"/>
    <property type="evidence" value="ECO:0007669"/>
    <property type="project" value="InterPro"/>
</dbReference>
<dbReference type="eggNOG" id="KOG4197">
    <property type="taxonomic scope" value="Eukaryota"/>
</dbReference>